<gene>
    <name evidence="2" type="ORF">THSYN_14680</name>
</gene>
<dbReference type="Proteomes" id="UP000232638">
    <property type="component" value="Chromosome"/>
</dbReference>
<evidence type="ECO:0000256" key="1">
    <source>
        <dbReference type="SAM" id="SignalP"/>
    </source>
</evidence>
<name>A0A2K8U9I4_9GAMM</name>
<sequence>MKPNTALTTAPAAGALLVALGLAGFAPGAAAESRVFADQFLATYPTACAGAAVTGLCLLGATRPAAIGDFRVGAGAPAEDDPPVPLNTNIALAPGDYILYQQSGLDRYRPHYFTVTAGKITTVQTTTVKFQNGPGRLIKLQHWQSTDGIDGAGCEAEIGNAGVHALLPGLYQATLVASAEEDPPTCERGGVAFFAGPGEGLTLRTGTAVESPLTPANTYTYRSGGAALTSVDPQLFNVTSIGILPRFQSYQGIHMPSSARVSGLVLSGPPGFHFVFPFKVGSGADCGVSLHVEGIPPRLLLSQCQFDPAGTLTGFRLNAGTYFGLDNLHTKTGMAGHAINSPVVVRNASFNLRGK</sequence>
<dbReference type="OrthoDB" id="5757969at2"/>
<dbReference type="AlphaFoldDB" id="A0A2K8U9I4"/>
<dbReference type="EMBL" id="CP020370">
    <property type="protein sequence ID" value="AUB82069.1"/>
    <property type="molecule type" value="Genomic_DNA"/>
</dbReference>
<reference evidence="2 3" key="1">
    <citation type="submission" date="2017-03" db="EMBL/GenBank/DDBJ databases">
        <title>Complete genome sequence of Candidatus 'Thiodictyon syntrophicum' sp. nov. strain Cad16T, a photolithoautotroph purple sulfur bacterium isolated from an alpine meromictic lake.</title>
        <authorList>
            <person name="Luedin S.M."/>
            <person name="Pothier J.F."/>
            <person name="Danza F."/>
            <person name="Storelli N."/>
            <person name="Wittwer M."/>
            <person name="Tonolla M."/>
        </authorList>
    </citation>
    <scope>NUCLEOTIDE SEQUENCE [LARGE SCALE GENOMIC DNA]</scope>
    <source>
        <strain evidence="2 3">Cad16T</strain>
    </source>
</reference>
<feature type="signal peptide" evidence="1">
    <location>
        <begin position="1"/>
        <end position="31"/>
    </location>
</feature>
<feature type="chain" id="PRO_5014894627" evidence="1">
    <location>
        <begin position="32"/>
        <end position="355"/>
    </location>
</feature>
<accession>A0A2K8U9I4</accession>
<dbReference type="RefSeq" id="WP_100919819.1">
    <property type="nucleotide sequence ID" value="NZ_CP020370.1"/>
</dbReference>
<keyword evidence="3" id="KW-1185">Reference proteome</keyword>
<evidence type="ECO:0000313" key="3">
    <source>
        <dbReference type="Proteomes" id="UP000232638"/>
    </source>
</evidence>
<evidence type="ECO:0000313" key="2">
    <source>
        <dbReference type="EMBL" id="AUB82069.1"/>
    </source>
</evidence>
<proteinExistence type="predicted"/>
<organism evidence="2 3">
    <name type="scientific">Candidatus Thiodictyon syntrophicum</name>
    <dbReference type="NCBI Taxonomy" id="1166950"/>
    <lineage>
        <taxon>Bacteria</taxon>
        <taxon>Pseudomonadati</taxon>
        <taxon>Pseudomonadota</taxon>
        <taxon>Gammaproteobacteria</taxon>
        <taxon>Chromatiales</taxon>
        <taxon>Chromatiaceae</taxon>
        <taxon>Thiodictyon</taxon>
    </lineage>
</organism>
<keyword evidence="1" id="KW-0732">Signal</keyword>
<protein>
    <submittedName>
        <fullName evidence="2">Uncharacterized protein</fullName>
    </submittedName>
</protein>
<dbReference type="KEGG" id="tsy:THSYN_14680"/>